<dbReference type="PRINTS" id="PR00081">
    <property type="entry name" value="GDHRDH"/>
</dbReference>
<dbReference type="Gene3D" id="3.40.50.720">
    <property type="entry name" value="NAD(P)-binding Rossmann-like Domain"/>
    <property type="match status" value="1"/>
</dbReference>
<proteinExistence type="inferred from homology"/>
<organism evidence="3 4">
    <name type="scientific">Nocardia fluminea</name>
    <dbReference type="NCBI Taxonomy" id="134984"/>
    <lineage>
        <taxon>Bacteria</taxon>
        <taxon>Bacillati</taxon>
        <taxon>Actinomycetota</taxon>
        <taxon>Actinomycetes</taxon>
        <taxon>Mycobacteriales</taxon>
        <taxon>Nocardiaceae</taxon>
        <taxon>Nocardia</taxon>
    </lineage>
</organism>
<sequence>MMQLTLADGVTLVFGGSGGLGRAVASDFARAGGDVAICYRSKQSVAEATVAELREVGVRASAHQVDVRDETAVNRVIAEVITEYGRIRTLVWGAGPVVDQITLADTAPDRYRQSIEVETLGMFTAVHAVLPHLREHGGGSVIHLGSAGDRWWPRLDGLSVLPKAANEALVRGIAKEEGRHNIRANSVLVGVVEAGMFLELKAAGVVDAAWEAEARRMVPMKRWGTAADIGAACVFLASEQAGYITGQQLSVSGGFGI</sequence>
<dbReference type="Proteomes" id="UP000233766">
    <property type="component" value="Unassembled WGS sequence"/>
</dbReference>
<dbReference type="EMBL" id="PJMW01000002">
    <property type="protein sequence ID" value="PKV82437.1"/>
    <property type="molecule type" value="Genomic_DNA"/>
</dbReference>
<evidence type="ECO:0000313" key="4">
    <source>
        <dbReference type="Proteomes" id="UP000233766"/>
    </source>
</evidence>
<dbReference type="Pfam" id="PF13561">
    <property type="entry name" value="adh_short_C2"/>
    <property type="match status" value="1"/>
</dbReference>
<comment type="caution">
    <text evidence="3">The sequence shown here is derived from an EMBL/GenBank/DDBJ whole genome shotgun (WGS) entry which is preliminary data.</text>
</comment>
<dbReference type="RefSeq" id="WP_101467996.1">
    <property type="nucleotide sequence ID" value="NZ_PJMW01000002.1"/>
</dbReference>
<comment type="similarity">
    <text evidence="1">Belongs to the short-chain dehydrogenases/reductases (SDR) family.</text>
</comment>
<dbReference type="SUPFAM" id="SSF51735">
    <property type="entry name" value="NAD(P)-binding Rossmann-fold domains"/>
    <property type="match status" value="1"/>
</dbReference>
<keyword evidence="2" id="KW-0560">Oxidoreductase</keyword>
<evidence type="ECO:0000256" key="1">
    <source>
        <dbReference type="ARBA" id="ARBA00006484"/>
    </source>
</evidence>
<evidence type="ECO:0000313" key="3">
    <source>
        <dbReference type="EMBL" id="PKV82437.1"/>
    </source>
</evidence>
<dbReference type="CDD" id="cd05233">
    <property type="entry name" value="SDR_c"/>
    <property type="match status" value="1"/>
</dbReference>
<dbReference type="OrthoDB" id="517007at2"/>
<keyword evidence="4" id="KW-1185">Reference proteome</keyword>
<dbReference type="GO" id="GO:0016491">
    <property type="term" value="F:oxidoreductase activity"/>
    <property type="evidence" value="ECO:0007669"/>
    <property type="project" value="UniProtKB-KW"/>
</dbReference>
<dbReference type="InterPro" id="IPR036291">
    <property type="entry name" value="NAD(P)-bd_dom_sf"/>
</dbReference>
<dbReference type="InterPro" id="IPR002347">
    <property type="entry name" value="SDR_fam"/>
</dbReference>
<dbReference type="PANTHER" id="PTHR43639:SF1">
    <property type="entry name" value="SHORT-CHAIN DEHYDROGENASE_REDUCTASE FAMILY PROTEIN"/>
    <property type="match status" value="1"/>
</dbReference>
<gene>
    <name evidence="3" type="ORF">ATK86_6926</name>
</gene>
<name>A0A2N3VLE0_9NOCA</name>
<reference evidence="3 4" key="1">
    <citation type="submission" date="2017-12" db="EMBL/GenBank/DDBJ databases">
        <title>Sequencing the genomes of 1000 Actinobacteria strains.</title>
        <authorList>
            <person name="Klenk H.-P."/>
        </authorList>
    </citation>
    <scope>NUCLEOTIDE SEQUENCE [LARGE SCALE GENOMIC DNA]</scope>
    <source>
        <strain evidence="3 4">DSM 44489</strain>
    </source>
</reference>
<dbReference type="AlphaFoldDB" id="A0A2N3VLE0"/>
<evidence type="ECO:0000256" key="2">
    <source>
        <dbReference type="ARBA" id="ARBA00023002"/>
    </source>
</evidence>
<accession>A0A2N3VLE0</accession>
<dbReference type="PANTHER" id="PTHR43639">
    <property type="entry name" value="OXIDOREDUCTASE, SHORT-CHAIN DEHYDROGENASE/REDUCTASE FAMILY (AFU_ORTHOLOGUE AFUA_5G02870)"/>
    <property type="match status" value="1"/>
</dbReference>
<protein>
    <submittedName>
        <fullName evidence="3">NAD(P)-dependent dehydrogenase (Short-subunit alcohol dehydrogenase family)</fullName>
    </submittedName>
</protein>